<keyword evidence="5" id="KW-0449">Lipoprotein</keyword>
<dbReference type="Ensembl" id="ENSOMYT00000002769.2">
    <property type="protein sequence ID" value="ENSOMYP00000002474.2"/>
    <property type="gene ID" value="ENSOMYG00000001313.2"/>
</dbReference>
<dbReference type="GO" id="GO:0005737">
    <property type="term" value="C:cytoplasm"/>
    <property type="evidence" value="ECO:0007669"/>
    <property type="project" value="TreeGrafter"/>
</dbReference>
<feature type="region of interest" description="Disordered" evidence="6">
    <location>
        <begin position="1492"/>
        <end position="1526"/>
    </location>
</feature>
<dbReference type="GO" id="GO:0005516">
    <property type="term" value="F:calmodulin binding"/>
    <property type="evidence" value="ECO:0007669"/>
    <property type="project" value="UniProtKB-KW"/>
</dbReference>
<keyword evidence="3" id="KW-0112">Calmodulin-binding</keyword>
<feature type="compositionally biased region" description="Polar residues" evidence="6">
    <location>
        <begin position="360"/>
        <end position="369"/>
    </location>
</feature>
<keyword evidence="4" id="KW-0472">Membrane</keyword>
<feature type="compositionally biased region" description="Basic and acidic residues" evidence="6">
    <location>
        <begin position="710"/>
        <end position="719"/>
    </location>
</feature>
<name>A0A8C7M2V6_ONCMY</name>
<evidence type="ECO:0000256" key="2">
    <source>
        <dbReference type="ARBA" id="ARBA00022553"/>
    </source>
</evidence>
<feature type="compositionally biased region" description="Polar residues" evidence="6">
    <location>
        <begin position="613"/>
        <end position="625"/>
    </location>
</feature>
<dbReference type="RefSeq" id="XP_021468224.2">
    <property type="nucleotide sequence ID" value="XM_021612549.2"/>
</dbReference>
<proteinExistence type="predicted"/>
<feature type="compositionally biased region" description="Basic and acidic residues" evidence="6">
    <location>
        <begin position="165"/>
        <end position="194"/>
    </location>
</feature>
<feature type="domain" description="A kinase-anchoring proteins AKAP-5 and AKAP-12 calmodulin (CaM)-binding" evidence="7">
    <location>
        <begin position="629"/>
        <end position="649"/>
    </location>
</feature>
<sequence>MGAQTSAHRDGKSQEDASAENLRSAVNAISEGDSVVESKLQQKNGQISITSLKGKADEQTELNDHSEDNTLAEEVDGVSVSQKEEVLETMGSLQAVVASQVNREEEENESPDANNITRPEEKVVEEKPGEANEVGFKKIFNFIGFKFTLKKDKNEKTDPVQMLKLMDKEVEGGTKGSEETKEEAATAEEGKAAEPETATVEADFSETTTEAATPVDSPSQTVDGEAAEKEPSDPAAAATTLRGQEAPLSPFRRFFTQGIFSNQRKKASIKRAKEKEPKEKAAEDKIKEGEEEAEQEVKEVEPVTTPETETPEVSAEEIKEEIQAEFAMETSEAAVTDDAKQAEENVEEAVESDKALVEVTTKTELFSSQKKVKAQGSPLKNLFTGAGLKKLSTKKQKKDKKDTETKLTESGEQAAEQLQSSTESAEVQKPDSGASSPEESGEHAIGVEATQAEPSQEADEEVTSLDEGKKKEGIMPWSSFKKLVTPKKRVKRPSESEDEATVEKAMLATLFSTDSAVFVEKNKEEPELPEEEPKAKTTEDLDGTTEDPKKMKMDTSLSWEALMCMGGNKKRTRKTSDSEDEETKIEEETPPTGEEQVKTAVSPFGSSGEADQENTVSSPEPSTSPAAGDSTWDTLKRLVTHRKKPKNEERTDESGGEQVISDSEIPKEDSSFSLRKLIPGRRKKKLLSSDLGSGEEDSDTPAVVPLSEYDNEHAESKEEAEAEMTVETKDSEEAAPITQVQLSIEERSPSWISATAVMENLQEIPHDQLSDIPEEGAATPKSADTTIAEDIAEQTLEAVPCQEQEPELSVAEVTANSDAKNILEQIPETVTCQEPELSVSKVTEEMIPVTYSETTPLPNEPETESLEVPQEAVELLNDLPSLTSMEIIEIQLEEAASIPEPTPPIKFTETKSKVVLMVHEEIEGSAICTDLGTKEITKVAVEKLVIPTMECLPEISNGLSAEMPVEDKAEPTEAADANEDPVFKAQVEQVESIFLEPPLEKTIEDIPDPDIATEGKEHEDEKVATINNIKMEVEIVEAPAVNENIVDPIVPTVEDSIAANIVDGSEAPVIEVKSKEEMAAAKKIAAVEEVNEPAAQEMVTSLTDANQPTVTEVCEAAIVAPALEFAIVKETTYLVFPLSESLETQKVEVTEAVAVEKLSVTVAEPAGDDQIQVQVTEVGITEAEETKEAEAMEETGLVIAQVVIQSAVEKVSEAEFEPKASASATATITTEDALPVQAVATIEKEIELVAEEKPVIAETPVVQVEEPAPENPAEVSTTPEAPAEGEKPPKEVHEAVQVIETVPVTIEITKSIMEEVTKEVEYVLKEKVEEIKHEVELKQAMEVNVSVEKVVEVEVVTEVEQTESETDGKGEEEIKEVEGNIEALEVQEVVKELQLEVQQAEVITVVQEVIAEVPTPETAEEKSEATIVTEETPVPDAPTETAEAPAQPEGTTAEVVVPQTTQVVIQATEIIEEAEEEIMVEVVEKYAIVSSPETKEAPAKEDTTDPEQTPDTPTPEPTPDTPAPTVADVVETNMKDDSAAVQGHVSDGPQTALEEQQICVSIEAGAAIRDAPVNSMEEEVAVAMAVTVASPAEAAAEKATSVKCAEVMVQVIKEVVKEIKPVS</sequence>
<dbReference type="GO" id="GO:0010739">
    <property type="term" value="P:positive regulation of protein kinase A signaling"/>
    <property type="evidence" value="ECO:0007669"/>
    <property type="project" value="InterPro"/>
</dbReference>
<feature type="compositionally biased region" description="Basic and acidic residues" evidence="6">
    <location>
        <begin position="54"/>
        <end position="68"/>
    </location>
</feature>
<dbReference type="GO" id="GO:0016020">
    <property type="term" value="C:membrane"/>
    <property type="evidence" value="ECO:0007669"/>
    <property type="project" value="UniProtKB-SubCell"/>
</dbReference>
<keyword evidence="2" id="KW-0597">Phosphoprotein</keyword>
<dbReference type="Proteomes" id="UP000694395">
    <property type="component" value="Chromosome 8"/>
</dbReference>
<feature type="compositionally biased region" description="Polar residues" evidence="6">
    <location>
        <begin position="416"/>
        <end position="425"/>
    </location>
</feature>
<feature type="region of interest" description="Disordered" evidence="6">
    <location>
        <begin position="97"/>
        <end position="130"/>
    </location>
</feature>
<evidence type="ECO:0000259" key="7">
    <source>
        <dbReference type="PROSITE" id="PS51893"/>
    </source>
</evidence>
<feature type="compositionally biased region" description="Basic and acidic residues" evidence="6">
    <location>
        <begin position="399"/>
        <end position="409"/>
    </location>
</feature>
<feature type="compositionally biased region" description="Basic and acidic residues" evidence="6">
    <location>
        <begin position="1493"/>
        <end position="1503"/>
    </location>
</feature>
<comment type="subcellular location">
    <subcellularLocation>
        <location evidence="1">Membrane</location>
        <topology evidence="1">Lipid-anchor</topology>
    </subcellularLocation>
</comment>
<dbReference type="GeneID" id="110529893"/>
<dbReference type="PROSITE" id="PS51893">
    <property type="entry name" value="AKAP_CAM_BD"/>
    <property type="match status" value="2"/>
</dbReference>
<feature type="region of interest" description="Disordered" evidence="6">
    <location>
        <begin position="517"/>
        <end position="739"/>
    </location>
</feature>
<dbReference type="Pfam" id="PF03832">
    <property type="entry name" value="WSK"/>
    <property type="match status" value="1"/>
</dbReference>
<dbReference type="InterPro" id="IPR028540">
    <property type="entry name" value="AKAP12"/>
</dbReference>
<reference evidence="8" key="2">
    <citation type="submission" date="2025-08" db="UniProtKB">
        <authorList>
            <consortium name="Ensembl"/>
        </authorList>
    </citation>
    <scope>IDENTIFICATION</scope>
</reference>
<feature type="compositionally biased region" description="Basic and acidic residues" evidence="6">
    <location>
        <begin position="118"/>
        <end position="130"/>
    </location>
</feature>
<evidence type="ECO:0000313" key="8">
    <source>
        <dbReference type="Ensembl" id="ENSOMYP00000002474.2"/>
    </source>
</evidence>
<feature type="compositionally biased region" description="Basic and acidic residues" evidence="6">
    <location>
        <begin position="520"/>
        <end position="539"/>
    </location>
</feature>
<dbReference type="OrthoDB" id="8931760at2759"/>
<reference evidence="8" key="1">
    <citation type="submission" date="2020-07" db="EMBL/GenBank/DDBJ databases">
        <title>A long reads based de novo assembly of the rainbow trout Arlee double haploid line genome.</title>
        <authorList>
            <person name="Gao G."/>
            <person name="Palti Y."/>
        </authorList>
    </citation>
    <scope>NUCLEOTIDE SEQUENCE [LARGE SCALE GENOMIC DNA]</scope>
</reference>
<dbReference type="PANTHER" id="PTHR23209:SF4">
    <property type="entry name" value="A-KINASE ANCHOR PROTEIN 12"/>
    <property type="match status" value="1"/>
</dbReference>
<dbReference type="GO" id="GO:0090036">
    <property type="term" value="P:regulation of protein kinase C signaling"/>
    <property type="evidence" value="ECO:0007669"/>
    <property type="project" value="InterPro"/>
</dbReference>
<feature type="compositionally biased region" description="Low complexity" evidence="6">
    <location>
        <begin position="302"/>
        <end position="313"/>
    </location>
</feature>
<dbReference type="KEGG" id="omy:110529893"/>
<feature type="compositionally biased region" description="Polar residues" evidence="6">
    <location>
        <begin position="205"/>
        <end position="222"/>
    </location>
</feature>
<dbReference type="GO" id="GO:0007165">
    <property type="term" value="P:signal transduction"/>
    <property type="evidence" value="ECO:0007669"/>
    <property type="project" value="TreeGrafter"/>
</dbReference>
<feature type="domain" description="A kinase-anchoring proteins AKAP-5 and AKAP-12 calmodulin (CaM)-binding" evidence="7">
    <location>
        <begin position="474"/>
        <end position="494"/>
    </location>
</feature>
<feature type="compositionally biased region" description="Low complexity" evidence="6">
    <location>
        <begin position="1429"/>
        <end position="1452"/>
    </location>
</feature>
<dbReference type="GO" id="GO:0051018">
    <property type="term" value="F:protein kinase A binding"/>
    <property type="evidence" value="ECO:0007669"/>
    <property type="project" value="InterPro"/>
</dbReference>
<organism evidence="8 9">
    <name type="scientific">Oncorhynchus mykiss</name>
    <name type="common">Rainbow trout</name>
    <name type="synonym">Salmo gairdneri</name>
    <dbReference type="NCBI Taxonomy" id="8022"/>
    <lineage>
        <taxon>Eukaryota</taxon>
        <taxon>Metazoa</taxon>
        <taxon>Chordata</taxon>
        <taxon>Craniata</taxon>
        <taxon>Vertebrata</taxon>
        <taxon>Euteleostomi</taxon>
        <taxon>Actinopterygii</taxon>
        <taxon>Neopterygii</taxon>
        <taxon>Teleostei</taxon>
        <taxon>Protacanthopterygii</taxon>
        <taxon>Salmoniformes</taxon>
        <taxon>Salmonidae</taxon>
        <taxon>Salmoninae</taxon>
        <taxon>Oncorhynchus</taxon>
    </lineage>
</organism>
<accession>A0A8C7M2V6</accession>
<feature type="compositionally biased region" description="Low complexity" evidence="6">
    <location>
        <begin position="1264"/>
        <end position="1282"/>
    </location>
</feature>
<feature type="region of interest" description="Disordered" evidence="6">
    <location>
        <begin position="1"/>
        <end position="82"/>
    </location>
</feature>
<dbReference type="InterPro" id="IPR001573">
    <property type="entry name" value="AKAP_WSK"/>
</dbReference>
<feature type="compositionally biased region" description="Polar residues" evidence="6">
    <location>
        <begin position="39"/>
        <end position="51"/>
    </location>
</feature>
<evidence type="ECO:0000313" key="9">
    <source>
        <dbReference type="Proteomes" id="UP000694395"/>
    </source>
</evidence>
<gene>
    <name evidence="8" type="primary">LOC110529893</name>
</gene>
<reference evidence="8" key="3">
    <citation type="submission" date="2025-09" db="UniProtKB">
        <authorList>
            <consortium name="Ensembl"/>
        </authorList>
    </citation>
    <scope>IDENTIFICATION</scope>
</reference>
<dbReference type="PANTHER" id="PTHR23209">
    <property type="entry name" value="A-KINASE ANCHOR PROTEIN 12"/>
    <property type="match status" value="1"/>
</dbReference>
<feature type="compositionally biased region" description="Basic and acidic residues" evidence="6">
    <location>
        <begin position="271"/>
        <end position="288"/>
    </location>
</feature>
<feature type="region of interest" description="Disordered" evidence="6">
    <location>
        <begin position="155"/>
        <end position="316"/>
    </location>
</feature>
<dbReference type="GeneTree" id="ENSGT00730000111244"/>
<keyword evidence="9" id="KW-1185">Reference proteome</keyword>
<evidence type="ECO:0000256" key="4">
    <source>
        <dbReference type="ARBA" id="ARBA00023136"/>
    </source>
</evidence>
<evidence type="ECO:0000256" key="6">
    <source>
        <dbReference type="SAM" id="MobiDB-lite"/>
    </source>
</evidence>
<feature type="region of interest" description="Disordered" evidence="6">
    <location>
        <begin position="328"/>
        <end position="501"/>
    </location>
</feature>
<protein>
    <recommendedName>
        <fullName evidence="7">A kinase-anchoring proteins AKAP-5 and AKAP-12 calmodulin (CaM)-binding domain-containing protein</fullName>
    </recommendedName>
</protein>
<evidence type="ECO:0000256" key="3">
    <source>
        <dbReference type="ARBA" id="ARBA00022860"/>
    </source>
</evidence>
<feature type="compositionally biased region" description="Pro residues" evidence="6">
    <location>
        <begin position="1512"/>
        <end position="1522"/>
    </location>
</feature>
<feature type="region of interest" description="Disordered" evidence="6">
    <location>
        <begin position="1264"/>
        <end position="1291"/>
    </location>
</feature>
<feature type="compositionally biased region" description="Acidic residues" evidence="6">
    <location>
        <begin position="578"/>
        <end position="589"/>
    </location>
</feature>
<evidence type="ECO:0000256" key="5">
    <source>
        <dbReference type="ARBA" id="ARBA00023288"/>
    </source>
</evidence>
<feature type="region of interest" description="Disordered" evidence="6">
    <location>
        <begin position="1415"/>
        <end position="1452"/>
    </location>
</feature>
<evidence type="ECO:0000256" key="1">
    <source>
        <dbReference type="ARBA" id="ARBA00004635"/>
    </source>
</evidence>